<evidence type="ECO:0000256" key="1">
    <source>
        <dbReference type="SAM" id="MobiDB-lite"/>
    </source>
</evidence>
<feature type="compositionally biased region" description="Low complexity" evidence="1">
    <location>
        <begin position="159"/>
        <end position="169"/>
    </location>
</feature>
<dbReference type="EMBL" id="LLXJ01004554">
    <property type="protein sequence ID" value="PKB95681.1"/>
    <property type="molecule type" value="Genomic_DNA"/>
</dbReference>
<dbReference type="VEuPathDB" id="FungiDB:RhiirA1_476192"/>
<evidence type="ECO:0000313" key="3">
    <source>
        <dbReference type="Proteomes" id="UP000232722"/>
    </source>
</evidence>
<dbReference type="VEuPathDB" id="FungiDB:RhiirFUN_004478"/>
<feature type="compositionally biased region" description="Basic residues" evidence="1">
    <location>
        <begin position="170"/>
        <end position="185"/>
    </location>
</feature>
<dbReference type="VEuPathDB" id="FungiDB:RhiirA1_474811"/>
<dbReference type="PANTHER" id="PTHR19446">
    <property type="entry name" value="REVERSE TRANSCRIPTASES"/>
    <property type="match status" value="1"/>
</dbReference>
<evidence type="ECO:0008006" key="4">
    <source>
        <dbReference type="Google" id="ProtNLM"/>
    </source>
</evidence>
<comment type="caution">
    <text evidence="2">The sequence shown here is derived from an EMBL/GenBank/DDBJ whole genome shotgun (WGS) entry which is preliminary data.</text>
</comment>
<reference evidence="2 3" key="2">
    <citation type="submission" date="2017-09" db="EMBL/GenBank/DDBJ databases">
        <title>Extensive intraspecific genome diversity in a model arbuscular mycorrhizal fungus.</title>
        <authorList>
            <person name="Chen E.C."/>
            <person name="Morin E."/>
            <person name="Beaudet D."/>
            <person name="Noel J."/>
            <person name="Ndikumana S."/>
            <person name="Charron P."/>
            <person name="St-Onge C."/>
            <person name="Giorgi J."/>
            <person name="Grigoriev I.V."/>
            <person name="Roux C."/>
            <person name="Martin F.M."/>
            <person name="Corradi N."/>
        </authorList>
    </citation>
    <scope>NUCLEOTIDE SEQUENCE [LARGE SCALE GENOMIC DNA]</scope>
    <source>
        <strain evidence="2 3">A5</strain>
    </source>
</reference>
<dbReference type="Proteomes" id="UP000232722">
    <property type="component" value="Unassembled WGS sequence"/>
</dbReference>
<accession>A0A2N0NM68</accession>
<dbReference type="AlphaFoldDB" id="A0A2N0NM68"/>
<reference evidence="2 3" key="1">
    <citation type="submission" date="2016-04" db="EMBL/GenBank/DDBJ databases">
        <title>Genome analyses suggest a sexual origin of heterokaryosis in a supposedly ancient asexual fungus.</title>
        <authorList>
            <person name="Ropars J."/>
            <person name="Sedzielewska K."/>
            <person name="Noel J."/>
            <person name="Charron P."/>
            <person name="Farinelli L."/>
            <person name="Marton T."/>
            <person name="Kruger M."/>
            <person name="Pelin A."/>
            <person name="Brachmann A."/>
            <person name="Corradi N."/>
        </authorList>
    </citation>
    <scope>NUCLEOTIDE SEQUENCE [LARGE SCALE GENOMIC DNA]</scope>
    <source>
        <strain evidence="2 3">A5</strain>
    </source>
</reference>
<evidence type="ECO:0000313" key="2">
    <source>
        <dbReference type="EMBL" id="PKB95681.1"/>
    </source>
</evidence>
<proteinExistence type="predicted"/>
<feature type="region of interest" description="Disordered" evidence="1">
    <location>
        <begin position="136"/>
        <end position="192"/>
    </location>
</feature>
<protein>
    <recommendedName>
        <fullName evidence="4">Reverse transcriptase</fullName>
    </recommendedName>
</protein>
<name>A0A2N0NM68_9GLOM</name>
<sequence length="968" mass="109206">MDQFDTTWAVLCTGHCLRVCPASHSPDQRAVKRAHVALLASLPHGSVAADFSEIAKEVSAKSVNIPFSYNSYNPKLYAYVYFSSAATKESAMRITCALKSIGLTWHEPTERSSRPWSSNDKLRELYNKHLASSHPAKHYNRFARPNNSRQRSYADAAGRRTPSRSQSRPRSSRSRSHPNNHHHPYRPSQSELDHDVAAMDVSPLMDWQHIADQITTIFEEITYLTTEFANLQKRVKWLEDHHSSPPISNRIYEPRMDNINPPNPRRLSDNLMDFSSPVSPSNGPNFTAHSYIPLPPRMSLIPGPATSPQDRLSSLTATVTELTKTHLSSFTTYALYHSIVMMDNKKHNFSPHPSPLLNLVKLTLMVYVLWLDNNICSISFFTLLLHHFRSYWTCSTFSYPHDGVAHSSIEGPDPTFYHVNGSSRLDYIWSSPGFPAPAPVWLFWPNPVLNKNEMRTIFSYTFTSVEQWNNFTTEVDDSLGVYLDRQYNSRFDFSSFSLDRMWHALKAAILILRSILYHLTTRHLNRLTQISQMTTALPSHLENLASLLPDYSVPTYSTTPVSQFKSFLQLQKHLVSAFLSTKFAQHLTDSVEYYTALHPLDINKQAAITHFQSIVSPPVSASLYDPVLALISLQEWSDVISSMPNNKASGPSKISYEMIKHLSGEALDFSLLLANTCLSRGDIPADWREAVVYLIPKPHDFNAQLKNTRPITLLETVQKCVVKVITNRLSNILADKKVLQREARDPFILKSSAFLDYSPLEFEQHSLPISHLTFMDDSTLIASSKSGIEDRLSITAEFYTLNNVQANLAKYVLLSSSSPSSKIIFDLLPSSLITVTSLSLSSLALNTSFRFLGVWFSLSASSQFVLKQMRSMVKDMAALLGPKKLLAQHVAYLYNAVLLPRLEFHLQTTLFSESTIQSIIKLMFSVLRKKAGLAVTTPLALNFAFYAISYLQGYLSAESCPITISLEL</sequence>
<organism evidence="2 3">
    <name type="scientific">Rhizophagus irregularis</name>
    <dbReference type="NCBI Taxonomy" id="588596"/>
    <lineage>
        <taxon>Eukaryota</taxon>
        <taxon>Fungi</taxon>
        <taxon>Fungi incertae sedis</taxon>
        <taxon>Mucoromycota</taxon>
        <taxon>Glomeromycotina</taxon>
        <taxon>Glomeromycetes</taxon>
        <taxon>Glomerales</taxon>
        <taxon>Glomeraceae</taxon>
        <taxon>Rhizophagus</taxon>
    </lineage>
</organism>
<gene>
    <name evidence="2" type="ORF">RhiirA5_436258</name>
</gene>
<dbReference type="VEuPathDB" id="FungiDB:FUN_015329"/>